<protein>
    <submittedName>
        <fullName evidence="1">Uncharacterized protein</fullName>
    </submittedName>
</protein>
<comment type="caution">
    <text evidence="1">The sequence shown here is derived from an EMBL/GenBank/DDBJ whole genome shotgun (WGS) entry which is preliminary data.</text>
</comment>
<gene>
    <name evidence="1" type="ORF">PACLA_8A053777</name>
</gene>
<dbReference type="OrthoDB" id="5972060at2759"/>
<name>A0A7D9I0F2_PARCT</name>
<evidence type="ECO:0000313" key="2">
    <source>
        <dbReference type="Proteomes" id="UP001152795"/>
    </source>
</evidence>
<dbReference type="Gene3D" id="2.60.120.1000">
    <property type="match status" value="1"/>
</dbReference>
<reference evidence="1" key="1">
    <citation type="submission" date="2020-04" db="EMBL/GenBank/DDBJ databases">
        <authorList>
            <person name="Alioto T."/>
            <person name="Alioto T."/>
            <person name="Gomez Garrido J."/>
        </authorList>
    </citation>
    <scope>NUCLEOTIDE SEQUENCE</scope>
    <source>
        <strain evidence="1">A484AB</strain>
    </source>
</reference>
<sequence>MFMSFVFIVLVAFVAQSDSVSSHGGIFGKKRNKLPGLAPNPPNRFLCPGCLENLNKALGNGATEENKKLRRENVETIENVRIHCMKGDKGDKGDIGVPGRPGPQGPEGTCDKEQIEAVVKPLQTKLEALLSSYTTEIARLRNEVYSIKSKFVHTIGSEENPAKSCKEIYEQERYSPSGVYFLNITGKLGGLTRVYCFMEEDETCPAGSTLVLKIDGTKDTFKYSSPLWANKEVYAEENGLALFDTKETKSASFWSVPFTKICINMRKLDSLEVASLVIDETSTSLYDLIADGKYRATKGGREIWESLLPGSQVQRGCFLEGFNAHGIQDGSAGARIGVIASDQSNCTSPDSFIGFGTEGGSCDSSRKISCGNESGTCNTDADKYTSAFGYIFVY</sequence>
<keyword evidence="2" id="KW-1185">Reference proteome</keyword>
<dbReference type="Proteomes" id="UP001152795">
    <property type="component" value="Unassembled WGS sequence"/>
</dbReference>
<proteinExistence type="predicted"/>
<organism evidence="1 2">
    <name type="scientific">Paramuricea clavata</name>
    <name type="common">Red gorgonian</name>
    <name type="synonym">Violescent sea-whip</name>
    <dbReference type="NCBI Taxonomy" id="317549"/>
    <lineage>
        <taxon>Eukaryota</taxon>
        <taxon>Metazoa</taxon>
        <taxon>Cnidaria</taxon>
        <taxon>Anthozoa</taxon>
        <taxon>Octocorallia</taxon>
        <taxon>Malacalcyonacea</taxon>
        <taxon>Plexauridae</taxon>
        <taxon>Paramuricea</taxon>
    </lineage>
</organism>
<dbReference type="AlphaFoldDB" id="A0A7D9I0F2"/>
<evidence type="ECO:0000313" key="1">
    <source>
        <dbReference type="EMBL" id="CAB3998242.1"/>
    </source>
</evidence>
<dbReference type="EMBL" id="CACRXK020003308">
    <property type="protein sequence ID" value="CAB3998242.1"/>
    <property type="molecule type" value="Genomic_DNA"/>
</dbReference>
<accession>A0A7D9I0F2</accession>